<dbReference type="Gene3D" id="1.10.443.10">
    <property type="entry name" value="Intergrase catalytic core"/>
    <property type="match status" value="1"/>
</dbReference>
<dbReference type="SUPFAM" id="SSF56349">
    <property type="entry name" value="DNA breaking-rejoining enzymes"/>
    <property type="match status" value="1"/>
</dbReference>
<evidence type="ECO:0000313" key="15">
    <source>
        <dbReference type="Proteomes" id="UP001628078"/>
    </source>
</evidence>
<comment type="similarity">
    <text evidence="2 10">Belongs to the 'phage' integrase family. XerC subfamily.</text>
</comment>
<evidence type="ECO:0000256" key="9">
    <source>
        <dbReference type="ARBA" id="ARBA00023306"/>
    </source>
</evidence>
<evidence type="ECO:0000256" key="11">
    <source>
        <dbReference type="NCBIfam" id="TIGR02224"/>
    </source>
</evidence>
<evidence type="ECO:0000256" key="10">
    <source>
        <dbReference type="HAMAP-Rule" id="MF_01808"/>
    </source>
</evidence>
<evidence type="ECO:0000256" key="8">
    <source>
        <dbReference type="ARBA" id="ARBA00023172"/>
    </source>
</evidence>
<evidence type="ECO:0000259" key="13">
    <source>
        <dbReference type="PROSITE" id="PS51900"/>
    </source>
</evidence>
<keyword evidence="6 10" id="KW-0229">DNA integration</keyword>
<dbReference type="PANTHER" id="PTHR30349:SF77">
    <property type="entry name" value="TYROSINE RECOMBINASE XERC"/>
    <property type="match status" value="1"/>
</dbReference>
<dbReference type="InterPro" id="IPR011010">
    <property type="entry name" value="DNA_brk_join_enz"/>
</dbReference>
<dbReference type="InterPro" id="IPR013762">
    <property type="entry name" value="Integrase-like_cat_sf"/>
</dbReference>
<dbReference type="InterPro" id="IPR011931">
    <property type="entry name" value="Recomb_XerC"/>
</dbReference>
<keyword evidence="9 10" id="KW-0131">Cell cycle</keyword>
<comment type="caution">
    <text evidence="14">The sequence shown here is derived from an EMBL/GenBank/DDBJ whole genome shotgun (WGS) entry which is preliminary data.</text>
</comment>
<proteinExistence type="inferred from homology"/>
<keyword evidence="5 10" id="KW-0159">Chromosome partition</keyword>
<evidence type="ECO:0000256" key="4">
    <source>
        <dbReference type="ARBA" id="ARBA00022618"/>
    </source>
</evidence>
<dbReference type="InterPro" id="IPR004107">
    <property type="entry name" value="Integrase_SAM-like_N"/>
</dbReference>
<dbReference type="InterPro" id="IPR050090">
    <property type="entry name" value="Tyrosine_recombinase_XerCD"/>
</dbReference>
<comment type="subcellular location">
    <subcellularLocation>
        <location evidence="1 10">Cytoplasm</location>
    </subcellularLocation>
</comment>
<organism evidence="14 15">
    <name type="scientific">Furfurilactobacillus curtus</name>
    <dbReference type="NCBI Taxonomy" id="1746200"/>
    <lineage>
        <taxon>Bacteria</taxon>
        <taxon>Bacillati</taxon>
        <taxon>Bacillota</taxon>
        <taxon>Bacilli</taxon>
        <taxon>Lactobacillales</taxon>
        <taxon>Lactobacillaceae</taxon>
        <taxon>Furfurilactobacillus</taxon>
    </lineage>
</organism>
<feature type="active site" evidence="10">
    <location>
        <position position="184"/>
    </location>
</feature>
<feature type="active site" description="O-(3'-phospho-DNA)-tyrosine intermediate" evidence="10">
    <location>
        <position position="292"/>
    </location>
</feature>
<dbReference type="NCBIfam" id="TIGR02224">
    <property type="entry name" value="recomb_XerC"/>
    <property type="match status" value="1"/>
</dbReference>
<feature type="domain" description="Core-binding (CB)" evidence="13">
    <location>
        <begin position="7"/>
        <end position="97"/>
    </location>
</feature>
<evidence type="ECO:0000256" key="1">
    <source>
        <dbReference type="ARBA" id="ARBA00004496"/>
    </source>
</evidence>
<dbReference type="RefSeq" id="WP_407882323.1">
    <property type="nucleotide sequence ID" value="NZ_BQXO01000001.1"/>
</dbReference>
<dbReference type="PROSITE" id="PS51900">
    <property type="entry name" value="CB"/>
    <property type="match status" value="1"/>
</dbReference>
<keyword evidence="7 10" id="KW-0238">DNA-binding</keyword>
<dbReference type="Pfam" id="PF02899">
    <property type="entry name" value="Phage_int_SAM_1"/>
    <property type="match status" value="1"/>
</dbReference>
<dbReference type="HAMAP" id="MF_01808">
    <property type="entry name" value="Recomb_XerC_XerD"/>
    <property type="match status" value="1"/>
</dbReference>
<dbReference type="EMBL" id="BQXO01000001">
    <property type="protein sequence ID" value="GKT05059.1"/>
    <property type="molecule type" value="Genomic_DNA"/>
</dbReference>
<dbReference type="CDD" id="cd00798">
    <property type="entry name" value="INT_XerDC_C"/>
    <property type="match status" value="1"/>
</dbReference>
<dbReference type="Gene3D" id="1.10.150.130">
    <property type="match status" value="1"/>
</dbReference>
<dbReference type="PROSITE" id="PS51898">
    <property type="entry name" value="TYR_RECOMBINASE"/>
    <property type="match status" value="1"/>
</dbReference>
<sequence>MKEKQFPSAASWRDLFLEYLRVERRYSSHTIDAYRRDIDEFFDFLQATGELPTQAAMDALDHLDIRVYLSELYDQQDARRTTARKLSSLRSFFNFLVKNDLVHDNPFVYINLKQQPEALPEYLYDDEITTLLNTASGDGTKPLQFRDRALLEMLYATGMRVSECAELTYAQLDQPNLMVLVRGKGDKERYVPFGHFAATALTTYEQQCRTPLMTKYHRKHDRVFINRLGNPLTAGGIEYILKQVMQRSHLPGSLHPHMLRHSFATQLLNGGADLRTVQELLGHSSLSTTQIYTHVSQAKLQENYRNFFPRAVDHGQGGPNDPKQ</sequence>
<evidence type="ECO:0000313" key="14">
    <source>
        <dbReference type="EMBL" id="GKT05059.1"/>
    </source>
</evidence>
<dbReference type="InterPro" id="IPR010998">
    <property type="entry name" value="Integrase_recombinase_N"/>
</dbReference>
<gene>
    <name evidence="10 14" type="primary">xerC</name>
    <name evidence="14" type="ORF">JCM31185_03480</name>
</gene>
<feature type="domain" description="Tyr recombinase" evidence="12">
    <location>
        <begin position="118"/>
        <end position="305"/>
    </location>
</feature>
<evidence type="ECO:0000256" key="6">
    <source>
        <dbReference type="ARBA" id="ARBA00022908"/>
    </source>
</evidence>
<dbReference type="InterPro" id="IPR044068">
    <property type="entry name" value="CB"/>
</dbReference>
<evidence type="ECO:0000256" key="2">
    <source>
        <dbReference type="ARBA" id="ARBA00006657"/>
    </source>
</evidence>
<feature type="active site" evidence="10">
    <location>
        <position position="257"/>
    </location>
</feature>
<dbReference type="Pfam" id="PF00589">
    <property type="entry name" value="Phage_integrase"/>
    <property type="match status" value="1"/>
</dbReference>
<keyword evidence="8 10" id="KW-0233">DNA recombination</keyword>
<evidence type="ECO:0000259" key="12">
    <source>
        <dbReference type="PROSITE" id="PS51898"/>
    </source>
</evidence>
<keyword evidence="15" id="KW-1185">Reference proteome</keyword>
<keyword evidence="3 10" id="KW-0963">Cytoplasm</keyword>
<comment type="subunit">
    <text evidence="10">Forms a cyclic heterotetrameric complex composed of two molecules of XerC and two molecules of XerD.</text>
</comment>
<dbReference type="InterPro" id="IPR023009">
    <property type="entry name" value="Tyrosine_recombinase_XerC/XerD"/>
</dbReference>
<comment type="function">
    <text evidence="10">Site-specific tyrosine recombinase, which acts by catalyzing the cutting and rejoining of the recombining DNA molecules. The XerC-XerD complex is essential to convert dimers of the bacterial chromosome into monomers to permit their segregation at cell division. It also contributes to the segregational stability of plasmids.</text>
</comment>
<dbReference type="InterPro" id="IPR002104">
    <property type="entry name" value="Integrase_catalytic"/>
</dbReference>
<evidence type="ECO:0000256" key="3">
    <source>
        <dbReference type="ARBA" id="ARBA00022490"/>
    </source>
</evidence>
<protein>
    <recommendedName>
        <fullName evidence="10 11">Tyrosine recombinase XerC</fullName>
    </recommendedName>
</protein>
<dbReference type="PANTHER" id="PTHR30349">
    <property type="entry name" value="PHAGE INTEGRASE-RELATED"/>
    <property type="match status" value="1"/>
</dbReference>
<name>A0ABQ5JNE9_9LACO</name>
<evidence type="ECO:0000256" key="5">
    <source>
        <dbReference type="ARBA" id="ARBA00022829"/>
    </source>
</evidence>
<feature type="active site" evidence="10">
    <location>
        <position position="260"/>
    </location>
</feature>
<dbReference type="Proteomes" id="UP001628078">
    <property type="component" value="Unassembled WGS sequence"/>
</dbReference>
<accession>A0ABQ5JNE9</accession>
<evidence type="ECO:0000256" key="7">
    <source>
        <dbReference type="ARBA" id="ARBA00023125"/>
    </source>
</evidence>
<reference evidence="14 15" key="1">
    <citation type="submission" date="2022-03" db="EMBL/GenBank/DDBJ databases">
        <title>Draft genome sequence of Furfurilactobacillus curtus JCM 31185.</title>
        <authorList>
            <person name="Suzuki S."/>
            <person name="Endo A."/>
            <person name="Kajikawa A."/>
        </authorList>
    </citation>
    <scope>NUCLEOTIDE SEQUENCE [LARGE SCALE GENOMIC DNA]</scope>
    <source>
        <strain evidence="14 15">JCM 31185</strain>
    </source>
</reference>
<feature type="active site" evidence="10">
    <location>
        <position position="160"/>
    </location>
</feature>
<dbReference type="NCBIfam" id="NF001399">
    <property type="entry name" value="PRK00283.1"/>
    <property type="match status" value="1"/>
</dbReference>
<feature type="active site" evidence="10">
    <location>
        <position position="283"/>
    </location>
</feature>
<keyword evidence="4 10" id="KW-0132">Cell division</keyword>